<organism evidence="2 3">
    <name type="scientific">Oleoguttula mirabilis</name>
    <dbReference type="NCBI Taxonomy" id="1507867"/>
    <lineage>
        <taxon>Eukaryota</taxon>
        <taxon>Fungi</taxon>
        <taxon>Dikarya</taxon>
        <taxon>Ascomycota</taxon>
        <taxon>Pezizomycotina</taxon>
        <taxon>Dothideomycetes</taxon>
        <taxon>Dothideomycetidae</taxon>
        <taxon>Mycosphaerellales</taxon>
        <taxon>Teratosphaeriaceae</taxon>
        <taxon>Oleoguttula</taxon>
    </lineage>
</organism>
<dbReference type="AlphaFoldDB" id="A0AAV9J3U7"/>
<dbReference type="Proteomes" id="UP001324427">
    <property type="component" value="Unassembled WGS sequence"/>
</dbReference>
<feature type="chain" id="PRO_5043765427" evidence="1">
    <location>
        <begin position="23"/>
        <end position="128"/>
    </location>
</feature>
<keyword evidence="3" id="KW-1185">Reference proteome</keyword>
<reference evidence="2 3" key="1">
    <citation type="submission" date="2021-11" db="EMBL/GenBank/DDBJ databases">
        <title>Black yeast isolated from Biological Soil Crust.</title>
        <authorList>
            <person name="Kurbessoian T."/>
        </authorList>
    </citation>
    <scope>NUCLEOTIDE SEQUENCE [LARGE SCALE GENOMIC DNA]</scope>
    <source>
        <strain evidence="2 3">CCFEE 5522</strain>
    </source>
</reference>
<proteinExistence type="predicted"/>
<gene>
    <name evidence="2" type="ORF">LTR36_010843</name>
</gene>
<name>A0AAV9J3U7_9PEZI</name>
<evidence type="ECO:0000313" key="2">
    <source>
        <dbReference type="EMBL" id="KAK4539566.1"/>
    </source>
</evidence>
<protein>
    <submittedName>
        <fullName evidence="2">Uncharacterized protein</fullName>
    </submittedName>
</protein>
<sequence length="128" mass="13875">MKNIIASFVFGLVCLFAASADATTAATCKAKSVPAFNAIKNFCAKSGGVTIPSAYAEAEFYSPNHSVYLTILSQACPTEHINEATCLQRWHEVCATGNKDGRGLLPFGPNNKWNQPCQDWMIAPLELF</sequence>
<evidence type="ECO:0000313" key="3">
    <source>
        <dbReference type="Proteomes" id="UP001324427"/>
    </source>
</evidence>
<accession>A0AAV9J3U7</accession>
<keyword evidence="1" id="KW-0732">Signal</keyword>
<feature type="signal peptide" evidence="1">
    <location>
        <begin position="1"/>
        <end position="22"/>
    </location>
</feature>
<evidence type="ECO:0000256" key="1">
    <source>
        <dbReference type="SAM" id="SignalP"/>
    </source>
</evidence>
<comment type="caution">
    <text evidence="2">The sequence shown here is derived from an EMBL/GenBank/DDBJ whole genome shotgun (WGS) entry which is preliminary data.</text>
</comment>
<dbReference type="EMBL" id="JAVFHQ010000090">
    <property type="protein sequence ID" value="KAK4539566.1"/>
    <property type="molecule type" value="Genomic_DNA"/>
</dbReference>